<dbReference type="SUPFAM" id="SSF88713">
    <property type="entry name" value="Glycoside hydrolase/deacetylase"/>
    <property type="match status" value="1"/>
</dbReference>
<keyword evidence="7" id="KW-1185">Reference proteome</keyword>
<evidence type="ECO:0000259" key="5">
    <source>
        <dbReference type="Pfam" id="PF01522"/>
    </source>
</evidence>
<dbReference type="EMBL" id="FO082820">
    <property type="protein sequence ID" value="CCF18316.1"/>
    <property type="molecule type" value="Genomic_DNA"/>
</dbReference>
<dbReference type="KEGG" id="rht:NT26_0592"/>
<reference evidence="6 7" key="1">
    <citation type="journal article" date="2013" name="Genome Biol. Evol.">
        <title>Life in an arsenic-containing gold mine: genome and physiology of the autotrophic arsenite-oxidizing bacterium rhizobium sp. NT-26.</title>
        <authorList>
            <person name="Andres J."/>
            <person name="Arsene-Ploetze F."/>
            <person name="Barbe V."/>
            <person name="Brochier-Armanet C."/>
            <person name="Cleiss-Arnold J."/>
            <person name="Coppee J.Y."/>
            <person name="Dillies M.A."/>
            <person name="Geist"/>
            <person name="L"/>
            <person name="Joublin A."/>
            <person name="Koechler S."/>
            <person name="Lassalle F."/>
            <person name="Marchal M."/>
            <person name="Medigue C."/>
            <person name="Muller D."/>
            <person name="Nesme X."/>
            <person name="Plewniak F."/>
            <person name="Proux C."/>
            <person name="Ramirez-Bahena M.H."/>
            <person name="Schenowitz C."/>
            <person name="Sismeiro O."/>
            <person name="Vallenet D."/>
            <person name="Santini J.M."/>
            <person name="Bertin P.N."/>
        </authorList>
    </citation>
    <scope>NUCLEOTIDE SEQUENCE [LARGE SCALE GENOMIC DNA]</scope>
    <source>
        <strain evidence="6 7">NT-26</strain>
    </source>
</reference>
<evidence type="ECO:0000256" key="3">
    <source>
        <dbReference type="ARBA" id="ARBA00020071"/>
    </source>
</evidence>
<dbReference type="PANTHER" id="PTHR47561:SF1">
    <property type="entry name" value="POLYSACCHARIDE DEACETYLASE FAMILY PROTEIN (AFU_ORTHOLOGUE AFUA_6G05030)"/>
    <property type="match status" value="1"/>
</dbReference>
<gene>
    <name evidence="6" type="ORF">NT26_0592</name>
</gene>
<dbReference type="GO" id="GO:0016810">
    <property type="term" value="F:hydrolase activity, acting on carbon-nitrogen (but not peptide) bonds"/>
    <property type="evidence" value="ECO:0007669"/>
    <property type="project" value="InterPro"/>
</dbReference>
<comment type="similarity">
    <text evidence="2">Belongs to the polysaccharide deacetylase family.</text>
</comment>
<evidence type="ECO:0000313" key="7">
    <source>
        <dbReference type="Proteomes" id="UP000010792"/>
    </source>
</evidence>
<name>L0NBZ3_9HYPH</name>
<dbReference type="InterPro" id="IPR011330">
    <property type="entry name" value="Glyco_hydro/deAcase_b/a-brl"/>
</dbReference>
<proteinExistence type="inferred from homology"/>
<dbReference type="RefSeq" id="WP_244467728.1">
    <property type="nucleotide sequence ID" value="NZ_FO082820.1"/>
</dbReference>
<dbReference type="GO" id="GO:0005975">
    <property type="term" value="P:carbohydrate metabolic process"/>
    <property type="evidence" value="ECO:0007669"/>
    <property type="project" value="InterPro"/>
</dbReference>
<dbReference type="Pfam" id="PF01522">
    <property type="entry name" value="Polysacc_deac_1"/>
    <property type="match status" value="1"/>
</dbReference>
<evidence type="ECO:0000256" key="2">
    <source>
        <dbReference type="ARBA" id="ARBA00010973"/>
    </source>
</evidence>
<dbReference type="STRING" id="1125847.NT26_0592"/>
<sequence>MEAREGSSKEIEVYLSVDVEPDCPPYLWTWRGIEEGMPKLIDLFTEEKVLATFFVTGDTASRYPQMVECLVENGHEIGCHGFSHHPFRTFDEERAMFEVAYTNSLLRKFAPVTSFRAPYLQLPERFLPLLAADGIRTDSSRAKYKFCDKPNTSAPTVQRLPVSATSSILRLPSFVRDPLLRWLRSPVVLFVHPWEFVDLTRHPIRVDCRFRTGDPALRDLRDVIRVLRDAGAAFRLVQDFREAKGN</sequence>
<evidence type="ECO:0000256" key="4">
    <source>
        <dbReference type="ARBA" id="ARBA00032976"/>
    </source>
</evidence>
<dbReference type="AlphaFoldDB" id="L0NBZ3"/>
<organism evidence="6 7">
    <name type="scientific">Pseudorhizobium banfieldiae</name>
    <dbReference type="NCBI Taxonomy" id="1125847"/>
    <lineage>
        <taxon>Bacteria</taxon>
        <taxon>Pseudomonadati</taxon>
        <taxon>Pseudomonadota</taxon>
        <taxon>Alphaproteobacteria</taxon>
        <taxon>Hyphomicrobiales</taxon>
        <taxon>Rhizobiaceae</taxon>
        <taxon>Rhizobium/Agrobacterium group</taxon>
        <taxon>Pseudorhizobium</taxon>
    </lineage>
</organism>
<dbReference type="Gene3D" id="3.20.20.370">
    <property type="entry name" value="Glycoside hydrolase/deacetylase"/>
    <property type="match status" value="1"/>
</dbReference>
<dbReference type="Proteomes" id="UP000010792">
    <property type="component" value="Chromosome"/>
</dbReference>
<comment type="function">
    <text evidence="1">Is involved in generating a small heat-stable compound (Nod), an acylated oligomer of N-acetylglucosamine, that stimulates mitosis in various plant protoplasts.</text>
</comment>
<evidence type="ECO:0000256" key="1">
    <source>
        <dbReference type="ARBA" id="ARBA00003236"/>
    </source>
</evidence>
<dbReference type="InterPro" id="IPR002509">
    <property type="entry name" value="NODB_dom"/>
</dbReference>
<protein>
    <recommendedName>
        <fullName evidence="3">Chitooligosaccharide deacetylase</fullName>
    </recommendedName>
    <alternativeName>
        <fullName evidence="4">Nodulation protein B</fullName>
    </alternativeName>
</protein>
<evidence type="ECO:0000313" key="6">
    <source>
        <dbReference type="EMBL" id="CCF18316.1"/>
    </source>
</evidence>
<feature type="domain" description="NodB homology" evidence="5">
    <location>
        <begin position="9"/>
        <end position="136"/>
    </location>
</feature>
<dbReference type="PANTHER" id="PTHR47561">
    <property type="entry name" value="POLYSACCHARIDE DEACETYLASE FAMILY PROTEIN (AFU_ORTHOLOGUE AFUA_6G05030)"/>
    <property type="match status" value="1"/>
</dbReference>
<accession>L0NBZ3</accession>